<keyword evidence="2" id="KW-1185">Reference proteome</keyword>
<comment type="caution">
    <text evidence="1">The sequence shown here is derived from an EMBL/GenBank/DDBJ whole genome shotgun (WGS) entry which is preliminary data.</text>
</comment>
<dbReference type="AlphaFoldDB" id="A0A9D3RJG7"/>
<protein>
    <submittedName>
        <fullName evidence="1">Uncharacterized protein</fullName>
    </submittedName>
</protein>
<name>A0A9D3RJG7_ANGAN</name>
<sequence length="90" mass="9426">MLFGSHFKIPSTVAATCTSLVLSVLRGTLSRGNDGSCAGEDRIGKAKDSPLEWSENSKLAATDTMLGPVKLTQQARLCVLNDNGSTGLSK</sequence>
<reference evidence="1" key="1">
    <citation type="submission" date="2021-01" db="EMBL/GenBank/DDBJ databases">
        <title>A chromosome-scale assembly of European eel, Anguilla anguilla.</title>
        <authorList>
            <person name="Henkel C."/>
            <person name="Jong-Raadsen S.A."/>
            <person name="Dufour S."/>
            <person name="Weltzien F.-A."/>
            <person name="Palstra A.P."/>
            <person name="Pelster B."/>
            <person name="Spaink H.P."/>
            <person name="Van Den Thillart G.E."/>
            <person name="Jansen H."/>
            <person name="Zahm M."/>
            <person name="Klopp C."/>
            <person name="Cedric C."/>
            <person name="Louis A."/>
            <person name="Berthelot C."/>
            <person name="Parey E."/>
            <person name="Roest Crollius H."/>
            <person name="Montfort J."/>
            <person name="Robinson-Rechavi M."/>
            <person name="Bucao C."/>
            <person name="Bouchez O."/>
            <person name="Gislard M."/>
            <person name="Lluch J."/>
            <person name="Milhes M."/>
            <person name="Lampietro C."/>
            <person name="Lopez Roques C."/>
            <person name="Donnadieu C."/>
            <person name="Braasch I."/>
            <person name="Desvignes T."/>
            <person name="Postlethwait J."/>
            <person name="Bobe J."/>
            <person name="Guiguen Y."/>
            <person name="Dirks R."/>
        </authorList>
    </citation>
    <scope>NUCLEOTIDE SEQUENCE</scope>
    <source>
        <strain evidence="1">Tag_6206</strain>
        <tissue evidence="1">Liver</tissue>
    </source>
</reference>
<dbReference type="Proteomes" id="UP001044222">
    <property type="component" value="Unassembled WGS sequence"/>
</dbReference>
<proteinExistence type="predicted"/>
<organism evidence="1 2">
    <name type="scientific">Anguilla anguilla</name>
    <name type="common">European freshwater eel</name>
    <name type="synonym">Muraena anguilla</name>
    <dbReference type="NCBI Taxonomy" id="7936"/>
    <lineage>
        <taxon>Eukaryota</taxon>
        <taxon>Metazoa</taxon>
        <taxon>Chordata</taxon>
        <taxon>Craniata</taxon>
        <taxon>Vertebrata</taxon>
        <taxon>Euteleostomi</taxon>
        <taxon>Actinopterygii</taxon>
        <taxon>Neopterygii</taxon>
        <taxon>Teleostei</taxon>
        <taxon>Anguilliformes</taxon>
        <taxon>Anguillidae</taxon>
        <taxon>Anguilla</taxon>
    </lineage>
</organism>
<evidence type="ECO:0000313" key="2">
    <source>
        <dbReference type="Proteomes" id="UP001044222"/>
    </source>
</evidence>
<evidence type="ECO:0000313" key="1">
    <source>
        <dbReference type="EMBL" id="KAG5830112.1"/>
    </source>
</evidence>
<dbReference type="EMBL" id="JAFIRN010000110">
    <property type="protein sequence ID" value="KAG5830112.1"/>
    <property type="molecule type" value="Genomic_DNA"/>
</dbReference>
<gene>
    <name evidence="1" type="ORF">ANANG_G00317210</name>
</gene>
<accession>A0A9D3RJG7</accession>